<feature type="active site" description="Nucleophile" evidence="10">
    <location>
        <position position="122"/>
    </location>
</feature>
<keyword evidence="5 10" id="KW-0963">Cytoplasm</keyword>
<accession>A0A9Q4C2C6</accession>
<comment type="catalytic activity">
    <reaction evidence="10">
        <text>(S)-dihydroorotate + A = orotate + AH2</text>
        <dbReference type="Rhea" id="RHEA:18073"/>
        <dbReference type="ChEBI" id="CHEBI:13193"/>
        <dbReference type="ChEBI" id="CHEBI:17499"/>
        <dbReference type="ChEBI" id="CHEBI:30839"/>
        <dbReference type="ChEBI" id="CHEBI:30864"/>
    </reaction>
</comment>
<dbReference type="InterPro" id="IPR050074">
    <property type="entry name" value="DHO_dehydrogenase"/>
</dbReference>
<dbReference type="NCBIfam" id="TIGR01037">
    <property type="entry name" value="pyrD_sub1_fam"/>
    <property type="match status" value="1"/>
</dbReference>
<dbReference type="Proteomes" id="UP001149411">
    <property type="component" value="Unassembled WGS sequence"/>
</dbReference>
<comment type="subunit">
    <text evidence="4">Heterotetramer of 2 PyrK and 2 PyrD type B subunits.</text>
</comment>
<protein>
    <recommendedName>
        <fullName evidence="10">Dihydroorotate dehydrogenase</fullName>
        <shortName evidence="10">DHOD</shortName>
        <shortName evidence="10">DHODase</shortName>
        <shortName evidence="10">DHOdehase</shortName>
        <ecNumber evidence="10">1.3.-.-</ecNumber>
    </recommendedName>
</protein>
<evidence type="ECO:0000313" key="13">
    <source>
        <dbReference type="Proteomes" id="UP001149411"/>
    </source>
</evidence>
<dbReference type="HAMAP" id="MF_00224">
    <property type="entry name" value="DHO_dh_type1"/>
    <property type="match status" value="1"/>
</dbReference>
<feature type="binding site" evidence="10">
    <location>
        <begin position="184"/>
        <end position="185"/>
    </location>
    <ligand>
        <name>substrate</name>
    </ligand>
</feature>
<dbReference type="SUPFAM" id="SSF51395">
    <property type="entry name" value="FMN-linked oxidoreductases"/>
    <property type="match status" value="1"/>
</dbReference>
<dbReference type="RefSeq" id="WP_266085288.1">
    <property type="nucleotide sequence ID" value="NZ_RKLV01000001.1"/>
</dbReference>
<dbReference type="InterPro" id="IPR024920">
    <property type="entry name" value="Dihydroorotate_DH_1"/>
</dbReference>
<sequence>MSVEVSGIGFDDPVLLASGILGSTGASLNRALRSGAGGVVTKSIGPRERTGHPGPNVFVDDSEEYALNAVGLSNPSDAFTDEVEKVEGPTVVSVFGGTADEFADVAGTFAPYADAFELNVSCPHAEGYGVDIGADAELTRDVTAAVDEAVDAPVWVKMTPDVTDVTEIGVAAQEGGADAVVATNTLSAMAIDVESGRPILGNAHGGMSGSALKPVAVRCVYDLYDALDIPIVGVGGVSSAEDALEYMLAGARAVEVGTAVWDGVEVLGEIADGIETYKKDNDLSHDELVGRAHELTPKEDGDGGEG</sequence>
<evidence type="ECO:0000256" key="6">
    <source>
        <dbReference type="ARBA" id="ARBA00022630"/>
    </source>
</evidence>
<dbReference type="PANTHER" id="PTHR48109:SF1">
    <property type="entry name" value="DIHYDROOROTATE DEHYDROGENASE (FUMARATE)"/>
    <property type="match status" value="1"/>
</dbReference>
<keyword evidence="13" id="KW-1185">Reference proteome</keyword>
<evidence type="ECO:0000256" key="7">
    <source>
        <dbReference type="ARBA" id="ARBA00022643"/>
    </source>
</evidence>
<keyword evidence="9 10" id="KW-0560">Oxidoreductase</keyword>
<feature type="binding site" evidence="10">
    <location>
        <begin position="42"/>
        <end position="43"/>
    </location>
    <ligand>
        <name>FMN</name>
        <dbReference type="ChEBI" id="CHEBI:58210"/>
    </ligand>
</feature>
<dbReference type="AlphaFoldDB" id="A0A9Q4C2C6"/>
<name>A0A9Q4C2C6_9EURY</name>
<evidence type="ECO:0000259" key="11">
    <source>
        <dbReference type="Pfam" id="PF01180"/>
    </source>
</evidence>
<evidence type="ECO:0000256" key="4">
    <source>
        <dbReference type="ARBA" id="ARBA00011669"/>
    </source>
</evidence>
<dbReference type="Pfam" id="PF01180">
    <property type="entry name" value="DHO_dh"/>
    <property type="match status" value="1"/>
</dbReference>
<dbReference type="InterPro" id="IPR013785">
    <property type="entry name" value="Aldolase_TIM"/>
</dbReference>
<comment type="similarity">
    <text evidence="3 10">Belongs to the dihydroorotate dehydrogenase family. Type 1 subfamily.</text>
</comment>
<dbReference type="InterPro" id="IPR049622">
    <property type="entry name" value="Dihydroorotate_DH_I"/>
</dbReference>
<dbReference type="InterPro" id="IPR001295">
    <property type="entry name" value="Dihydroorotate_DH_CS"/>
</dbReference>
<dbReference type="CDD" id="cd04740">
    <property type="entry name" value="DHOD_1B_like"/>
    <property type="match status" value="1"/>
</dbReference>
<dbReference type="GO" id="GO:0005737">
    <property type="term" value="C:cytoplasm"/>
    <property type="evidence" value="ECO:0007669"/>
    <property type="project" value="UniProtKB-SubCell"/>
</dbReference>
<dbReference type="PROSITE" id="PS00912">
    <property type="entry name" value="DHODEHASE_2"/>
    <property type="match status" value="1"/>
</dbReference>
<keyword evidence="8 10" id="KW-0665">Pyrimidine biosynthesis</keyword>
<evidence type="ECO:0000313" key="12">
    <source>
        <dbReference type="EMBL" id="MCX2817802.1"/>
    </source>
</evidence>
<comment type="pathway">
    <text evidence="2 10">Pyrimidine metabolism; UMP biosynthesis via de novo pathway.</text>
</comment>
<feature type="binding site" evidence="10">
    <location>
        <begin position="68"/>
        <end position="72"/>
    </location>
    <ligand>
        <name>substrate</name>
    </ligand>
</feature>
<evidence type="ECO:0000256" key="10">
    <source>
        <dbReference type="HAMAP-Rule" id="MF_00224"/>
    </source>
</evidence>
<dbReference type="Gene3D" id="3.20.20.70">
    <property type="entry name" value="Aldolase class I"/>
    <property type="match status" value="1"/>
</dbReference>
<feature type="binding site" evidence="10">
    <location>
        <position position="157"/>
    </location>
    <ligand>
        <name>FMN</name>
        <dbReference type="ChEBI" id="CHEBI:58210"/>
    </ligand>
</feature>
<comment type="subcellular location">
    <subcellularLocation>
        <location evidence="1 10">Cytoplasm</location>
    </subcellularLocation>
</comment>
<dbReference type="EC" id="1.3.-.-" evidence="10"/>
<feature type="binding site" evidence="10">
    <location>
        <position position="209"/>
    </location>
    <ligand>
        <name>FMN</name>
        <dbReference type="ChEBI" id="CHEBI:58210"/>
    </ligand>
</feature>
<dbReference type="FunFam" id="3.20.20.70:FF:000027">
    <property type="entry name" value="Dihydropyrimidine dehydrogenase [NADP(+)]"/>
    <property type="match status" value="1"/>
</dbReference>
<organism evidence="12 13">
    <name type="scientific">Halorutilus salinus</name>
    <dbReference type="NCBI Taxonomy" id="2487751"/>
    <lineage>
        <taxon>Archaea</taxon>
        <taxon>Methanobacteriati</taxon>
        <taxon>Methanobacteriota</taxon>
        <taxon>Stenosarchaea group</taxon>
        <taxon>Halobacteria</taxon>
        <taxon>Halorutilales</taxon>
        <taxon>Halorutilaceae</taxon>
        <taxon>Halorutilus</taxon>
    </lineage>
</organism>
<feature type="binding site" evidence="10">
    <location>
        <position position="119"/>
    </location>
    <ligand>
        <name>substrate</name>
    </ligand>
</feature>
<feature type="binding site" evidence="10">
    <location>
        <begin position="257"/>
        <end position="258"/>
    </location>
    <ligand>
        <name>FMN</name>
        <dbReference type="ChEBI" id="CHEBI:58210"/>
    </ligand>
</feature>
<comment type="caution">
    <text evidence="12">The sequence shown here is derived from an EMBL/GenBank/DDBJ whole genome shotgun (WGS) entry which is preliminary data.</text>
</comment>
<evidence type="ECO:0000256" key="5">
    <source>
        <dbReference type="ARBA" id="ARBA00022490"/>
    </source>
</evidence>
<evidence type="ECO:0000256" key="3">
    <source>
        <dbReference type="ARBA" id="ARBA00008008"/>
    </source>
</evidence>
<dbReference type="InterPro" id="IPR012135">
    <property type="entry name" value="Dihydroorotate_DH_1_2"/>
</dbReference>
<gene>
    <name evidence="10" type="primary">pyrD</name>
    <name evidence="12" type="ORF">EGH25_00280</name>
</gene>
<evidence type="ECO:0000256" key="8">
    <source>
        <dbReference type="ARBA" id="ARBA00022975"/>
    </source>
</evidence>
<feature type="binding site" evidence="10">
    <location>
        <begin position="235"/>
        <end position="236"/>
    </location>
    <ligand>
        <name>FMN</name>
        <dbReference type="ChEBI" id="CHEBI:58210"/>
    </ligand>
</feature>
<dbReference type="EMBL" id="RKLV01000001">
    <property type="protein sequence ID" value="MCX2817802.1"/>
    <property type="molecule type" value="Genomic_DNA"/>
</dbReference>
<evidence type="ECO:0000256" key="2">
    <source>
        <dbReference type="ARBA" id="ARBA00004725"/>
    </source>
</evidence>
<dbReference type="InterPro" id="IPR005720">
    <property type="entry name" value="Dihydroorotate_DH_cat"/>
</dbReference>
<evidence type="ECO:0000256" key="9">
    <source>
        <dbReference type="ARBA" id="ARBA00023002"/>
    </source>
</evidence>
<dbReference type="NCBIfam" id="NF005574">
    <property type="entry name" value="PRK07259.1"/>
    <property type="match status" value="1"/>
</dbReference>
<dbReference type="PANTHER" id="PTHR48109">
    <property type="entry name" value="DIHYDROOROTATE DEHYDROGENASE (QUINONE), MITOCHONDRIAL-RELATED"/>
    <property type="match status" value="1"/>
</dbReference>
<proteinExistence type="inferred from homology"/>
<comment type="caution">
    <text evidence="10">Lacks conserved residue(s) required for the propagation of feature annotation.</text>
</comment>
<feature type="binding site" evidence="10">
    <location>
        <position position="18"/>
    </location>
    <ligand>
        <name>FMN</name>
        <dbReference type="ChEBI" id="CHEBI:58210"/>
    </ligand>
</feature>
<keyword evidence="6 10" id="KW-0285">Flavoprotein</keyword>
<feature type="binding site" evidence="10">
    <location>
        <position position="119"/>
    </location>
    <ligand>
        <name>FMN</name>
        <dbReference type="ChEBI" id="CHEBI:58210"/>
    </ligand>
</feature>
<comment type="function">
    <text evidence="10">Catalyzes the conversion of dihydroorotate to orotate.</text>
</comment>
<dbReference type="InterPro" id="IPR033888">
    <property type="entry name" value="DHOD_1B"/>
</dbReference>
<keyword evidence="7 10" id="KW-0288">FMN</keyword>
<dbReference type="GO" id="GO:0004152">
    <property type="term" value="F:dihydroorotate dehydrogenase activity"/>
    <property type="evidence" value="ECO:0007669"/>
    <property type="project" value="UniProtKB-UniRule"/>
</dbReference>
<evidence type="ECO:0000256" key="1">
    <source>
        <dbReference type="ARBA" id="ARBA00004496"/>
    </source>
</evidence>
<comment type="cofactor">
    <cofactor evidence="10">
        <name>FMN</name>
        <dbReference type="ChEBI" id="CHEBI:58210"/>
    </cofactor>
    <text evidence="10">Binds 1 FMN per subunit.</text>
</comment>
<dbReference type="GO" id="GO:0006207">
    <property type="term" value="P:'de novo' pyrimidine nucleobase biosynthetic process"/>
    <property type="evidence" value="ECO:0007669"/>
    <property type="project" value="InterPro"/>
</dbReference>
<feature type="domain" description="Dihydroorotate dehydrogenase catalytic" evidence="11">
    <location>
        <begin position="2"/>
        <end position="275"/>
    </location>
</feature>
<dbReference type="PIRSF" id="PIRSF000164">
    <property type="entry name" value="DHO_oxidase"/>
    <property type="match status" value="1"/>
</dbReference>
<feature type="binding site" evidence="10">
    <location>
        <position position="42"/>
    </location>
    <ligand>
        <name>substrate</name>
    </ligand>
</feature>
<reference evidence="12" key="1">
    <citation type="submission" date="2022-09" db="EMBL/GenBank/DDBJ databases">
        <title>Haloadaptaus new haloarchaeum isolated from saline soil.</title>
        <authorList>
            <person name="Duran-Viseras A."/>
            <person name="Sanchez-Porro C."/>
            <person name="Ventosa A."/>
        </authorList>
    </citation>
    <scope>NUCLEOTIDE SEQUENCE</scope>
    <source>
        <strain evidence="12">F3-133</strain>
    </source>
</reference>
<dbReference type="GO" id="GO:0044205">
    <property type="term" value="P:'de novo' UMP biosynthetic process"/>
    <property type="evidence" value="ECO:0007669"/>
    <property type="project" value="UniProtKB-UniRule"/>
</dbReference>